<accession>A0ABW3E5K8</accession>
<dbReference type="Proteomes" id="UP001597024">
    <property type="component" value="Unassembled WGS sequence"/>
</dbReference>
<sequence>PGQAPAVPEPPAKPEPQAPDARKEAGEGGAAPEERPEAGETEMVKIIVGTRRFHSPSCPLIRGLDAIKGVEGSGLETISLAEAEAAGMRSCSVCRPVA</sequence>
<evidence type="ECO:0000313" key="2">
    <source>
        <dbReference type="EMBL" id="MFD0890744.1"/>
    </source>
</evidence>
<feature type="compositionally biased region" description="Basic and acidic residues" evidence="1">
    <location>
        <begin position="20"/>
        <end position="38"/>
    </location>
</feature>
<dbReference type="InterPro" id="IPR035451">
    <property type="entry name" value="Ada-like_dom_sf"/>
</dbReference>
<comment type="caution">
    <text evidence="2">The sequence shown here is derived from an EMBL/GenBank/DDBJ whole genome shotgun (WGS) entry which is preliminary data.</text>
</comment>
<feature type="compositionally biased region" description="Pro residues" evidence="1">
    <location>
        <begin position="7"/>
        <end position="17"/>
    </location>
</feature>
<feature type="non-terminal residue" evidence="2">
    <location>
        <position position="1"/>
    </location>
</feature>
<reference evidence="3" key="1">
    <citation type="journal article" date="2019" name="Int. J. Syst. Evol. Microbiol.">
        <title>The Global Catalogue of Microorganisms (GCM) 10K type strain sequencing project: providing services to taxonomists for standard genome sequencing and annotation.</title>
        <authorList>
            <consortium name="The Broad Institute Genomics Platform"/>
            <consortium name="The Broad Institute Genome Sequencing Center for Infectious Disease"/>
            <person name="Wu L."/>
            <person name="Ma J."/>
        </authorList>
    </citation>
    <scope>NUCLEOTIDE SEQUENCE [LARGE SCALE GENOMIC DNA]</scope>
    <source>
        <strain evidence="3">CCUG 62974</strain>
    </source>
</reference>
<organism evidence="2 3">
    <name type="scientific">Streptosporangium algeriense</name>
    <dbReference type="NCBI Taxonomy" id="1682748"/>
    <lineage>
        <taxon>Bacteria</taxon>
        <taxon>Bacillati</taxon>
        <taxon>Actinomycetota</taxon>
        <taxon>Actinomycetes</taxon>
        <taxon>Streptosporangiales</taxon>
        <taxon>Streptosporangiaceae</taxon>
        <taxon>Streptosporangium</taxon>
    </lineage>
</organism>
<evidence type="ECO:0000313" key="3">
    <source>
        <dbReference type="Proteomes" id="UP001597024"/>
    </source>
</evidence>
<dbReference type="EMBL" id="JBHTHX010002648">
    <property type="protein sequence ID" value="MFD0890744.1"/>
    <property type="molecule type" value="Genomic_DNA"/>
</dbReference>
<protein>
    <submittedName>
        <fullName evidence="2">Uncharacterized protein</fullName>
    </submittedName>
</protein>
<name>A0ABW3E5K8_9ACTN</name>
<gene>
    <name evidence="2" type="ORF">ACFQ08_39880</name>
</gene>
<proteinExistence type="predicted"/>
<keyword evidence="3" id="KW-1185">Reference proteome</keyword>
<feature type="region of interest" description="Disordered" evidence="1">
    <location>
        <begin position="1"/>
        <end position="41"/>
    </location>
</feature>
<dbReference type="SUPFAM" id="SSF57884">
    <property type="entry name" value="Ada DNA repair protein, N-terminal domain (N-Ada 10)"/>
    <property type="match status" value="1"/>
</dbReference>
<evidence type="ECO:0000256" key="1">
    <source>
        <dbReference type="SAM" id="MobiDB-lite"/>
    </source>
</evidence>